<protein>
    <recommendedName>
        <fullName evidence="3">Erythromycin biosynthesis sensory transduction protein eryC1</fullName>
    </recommendedName>
</protein>
<dbReference type="Gene3D" id="3.40.640.10">
    <property type="entry name" value="Type I PLP-dependent aspartate aminotransferase-like (Major domain)"/>
    <property type="match status" value="1"/>
</dbReference>
<dbReference type="PANTHER" id="PTHR30244:SF36">
    <property type="entry name" value="3-OXO-GLUCOSE-6-PHOSPHATE:GLUTAMATE AMINOTRANSFERASE"/>
    <property type="match status" value="1"/>
</dbReference>
<name>A0A382H5I5_9ZZZZ</name>
<organism evidence="2">
    <name type="scientific">marine metagenome</name>
    <dbReference type="NCBI Taxonomy" id="408172"/>
    <lineage>
        <taxon>unclassified sequences</taxon>
        <taxon>metagenomes</taxon>
        <taxon>ecological metagenomes</taxon>
    </lineage>
</organism>
<gene>
    <name evidence="2" type="ORF">METZ01_LOCUS234897</name>
</gene>
<dbReference type="PANTHER" id="PTHR30244">
    <property type="entry name" value="TRANSAMINASE"/>
    <property type="match status" value="1"/>
</dbReference>
<dbReference type="AlphaFoldDB" id="A0A382H5I5"/>
<dbReference type="EMBL" id="UINC01059060">
    <property type="protein sequence ID" value="SVB82043.1"/>
    <property type="molecule type" value="Genomic_DNA"/>
</dbReference>
<dbReference type="GO" id="GO:0008483">
    <property type="term" value="F:transaminase activity"/>
    <property type="evidence" value="ECO:0007669"/>
    <property type="project" value="TreeGrafter"/>
</dbReference>
<evidence type="ECO:0008006" key="3">
    <source>
        <dbReference type="Google" id="ProtNLM"/>
    </source>
</evidence>
<accession>A0A382H5I5</accession>
<keyword evidence="1" id="KW-0663">Pyridoxal phosphate</keyword>
<feature type="non-terminal residue" evidence="2">
    <location>
        <position position="1"/>
    </location>
</feature>
<evidence type="ECO:0000313" key="2">
    <source>
        <dbReference type="EMBL" id="SVB82043.1"/>
    </source>
</evidence>
<dbReference type="CDD" id="cd00616">
    <property type="entry name" value="AHBA_syn"/>
    <property type="match status" value="1"/>
</dbReference>
<dbReference type="InterPro" id="IPR000653">
    <property type="entry name" value="DegT/StrS_aminotransferase"/>
</dbReference>
<evidence type="ECO:0000256" key="1">
    <source>
        <dbReference type="ARBA" id="ARBA00022898"/>
    </source>
</evidence>
<sequence length="287" mass="31178">ITVSMTFTATVAAVVYTGAIPVMVDVDPTSWTMDPSLVENAITPRTKAIVPVHLHGLMVDMEAIKSIADTHGLKVVEDAAQAHGAQRDGRNVGALGDAAAFSFYPGKNLGALGEGGAVITNSPEIADSVRLLRNWGAKEKNNPDRIGFNYRMDAIQGAILGVKLAHLEKWLERRRQVARLYDSALSALDLGKPTEAPGSRHTYHVYAVRVAQRDKRISAFDAQSIQYGIHYPVPVHLQLPYRGWGRGEGSLPVTERLAKEFLSLPIHSGLFQHDVELVAMALDDGGR</sequence>
<dbReference type="GO" id="GO:0030170">
    <property type="term" value="F:pyridoxal phosphate binding"/>
    <property type="evidence" value="ECO:0007669"/>
    <property type="project" value="TreeGrafter"/>
</dbReference>
<dbReference type="GO" id="GO:0000271">
    <property type="term" value="P:polysaccharide biosynthetic process"/>
    <property type="evidence" value="ECO:0007669"/>
    <property type="project" value="TreeGrafter"/>
</dbReference>
<dbReference type="InterPro" id="IPR015424">
    <property type="entry name" value="PyrdxlP-dep_Trfase"/>
</dbReference>
<dbReference type="InterPro" id="IPR015421">
    <property type="entry name" value="PyrdxlP-dep_Trfase_major"/>
</dbReference>
<reference evidence="2" key="1">
    <citation type="submission" date="2018-05" db="EMBL/GenBank/DDBJ databases">
        <authorList>
            <person name="Lanie J.A."/>
            <person name="Ng W.-L."/>
            <person name="Kazmierczak K.M."/>
            <person name="Andrzejewski T.M."/>
            <person name="Davidsen T.M."/>
            <person name="Wayne K.J."/>
            <person name="Tettelin H."/>
            <person name="Glass J.I."/>
            <person name="Rusch D."/>
            <person name="Podicherti R."/>
            <person name="Tsui H.-C.T."/>
            <person name="Winkler M.E."/>
        </authorList>
    </citation>
    <scope>NUCLEOTIDE SEQUENCE</scope>
</reference>
<dbReference type="Pfam" id="PF01041">
    <property type="entry name" value="DegT_DnrJ_EryC1"/>
    <property type="match status" value="1"/>
</dbReference>
<dbReference type="SUPFAM" id="SSF53383">
    <property type="entry name" value="PLP-dependent transferases"/>
    <property type="match status" value="1"/>
</dbReference>
<proteinExistence type="predicted"/>